<evidence type="ECO:0000256" key="1">
    <source>
        <dbReference type="SAM" id="Phobius"/>
    </source>
</evidence>
<gene>
    <name evidence="2" type="ORF">E1B28_000800</name>
</gene>
<dbReference type="KEGG" id="more:E1B28_000800"/>
<dbReference type="GeneID" id="66069876"/>
<dbReference type="EMBL" id="CM032181">
    <property type="protein sequence ID" value="KAG7098900.1"/>
    <property type="molecule type" value="Genomic_DNA"/>
</dbReference>
<dbReference type="InterPro" id="IPR040521">
    <property type="entry name" value="KDZ"/>
</dbReference>
<evidence type="ECO:0000313" key="3">
    <source>
        <dbReference type="Proteomes" id="UP001049176"/>
    </source>
</evidence>
<evidence type="ECO:0000313" key="2">
    <source>
        <dbReference type="EMBL" id="KAG7098900.1"/>
    </source>
</evidence>
<proteinExistence type="predicted"/>
<dbReference type="Pfam" id="PF18758">
    <property type="entry name" value="KDZ"/>
    <property type="match status" value="1"/>
</dbReference>
<dbReference type="AlphaFoldDB" id="A0A9P7V267"/>
<keyword evidence="1" id="KW-0472">Membrane</keyword>
<dbReference type="RefSeq" id="XP_043015370.1">
    <property type="nucleotide sequence ID" value="XM_043146667.1"/>
</dbReference>
<name>A0A9P7V267_9AGAR</name>
<feature type="transmembrane region" description="Helical" evidence="1">
    <location>
        <begin position="135"/>
        <end position="157"/>
    </location>
</feature>
<sequence>MGDSIKGKEILYALLLCIDFNFKLKNQLVSSWSRDPGYDDGWAYFVPHKPYEEHVLAHTDDSDISSCVGFVALAQQNTRNSCGLRYTGIGAVVCGRSEMVLANGVGNLEKGERYANSDFIYTYALHHHLQSFQQVFLMLKFMLLVIVAYNIACQWFVNLSQQMVSWKENLKSPDWVSIIHEKLDCSLCWGIGYADCKCVERVWGGLNAAGFTTKSMSPRSRILMLNDHIGHHNWSKFLGLGTTILRYYTQAIKDQNQQTEAHRGLSDSIDGKLLGNWEKISQDRCKSL</sequence>
<comment type="caution">
    <text evidence="2">The sequence shown here is derived from an EMBL/GenBank/DDBJ whole genome shotgun (WGS) entry which is preliminary data.</text>
</comment>
<protein>
    <submittedName>
        <fullName evidence="2">Uncharacterized protein</fullName>
    </submittedName>
</protein>
<reference evidence="2" key="1">
    <citation type="journal article" date="2021" name="Genome Biol. Evol.">
        <title>The assembled and annotated genome of the fairy-ring fungus Marasmius oreades.</title>
        <authorList>
            <person name="Hiltunen M."/>
            <person name="Ament-Velasquez S.L."/>
            <person name="Johannesson H."/>
        </authorList>
    </citation>
    <scope>NUCLEOTIDE SEQUENCE</scope>
    <source>
        <strain evidence="2">03SP1</strain>
    </source>
</reference>
<organism evidence="2 3">
    <name type="scientific">Marasmius oreades</name>
    <name type="common">fairy-ring Marasmius</name>
    <dbReference type="NCBI Taxonomy" id="181124"/>
    <lineage>
        <taxon>Eukaryota</taxon>
        <taxon>Fungi</taxon>
        <taxon>Dikarya</taxon>
        <taxon>Basidiomycota</taxon>
        <taxon>Agaricomycotina</taxon>
        <taxon>Agaricomycetes</taxon>
        <taxon>Agaricomycetidae</taxon>
        <taxon>Agaricales</taxon>
        <taxon>Marasmiineae</taxon>
        <taxon>Marasmiaceae</taxon>
        <taxon>Marasmius</taxon>
    </lineage>
</organism>
<keyword evidence="3" id="KW-1185">Reference proteome</keyword>
<keyword evidence="1" id="KW-0812">Transmembrane</keyword>
<accession>A0A9P7V267</accession>
<dbReference type="Proteomes" id="UP001049176">
    <property type="component" value="Chromosome 1"/>
</dbReference>
<dbReference type="OrthoDB" id="3214502at2759"/>
<keyword evidence="1" id="KW-1133">Transmembrane helix</keyword>